<dbReference type="EMBL" id="NXAO01000065">
    <property type="protein sequence ID" value="PHO14256.1"/>
    <property type="molecule type" value="Genomic_DNA"/>
</dbReference>
<sequence length="183" mass="21028">KWWQGVLQEEKTYSSSPIRALWVQGTGITSMSQQEKIQKALNKLDLIVIAEPFVNEAAILTDRKDGIYIIPAATQFETEGSVTASNRSSQWRSKIVDPLYESKPDHEIMFEFAKKFGFYDEFTRGMKLDIKDGEIKKVKDTFTWPDDAADELARTVKTIGLGGWTAKRLREHQENWHLFDPIT</sequence>
<comment type="caution">
    <text evidence="7">The sequence shown here is derived from an EMBL/GenBank/DDBJ whole genome shotgun (WGS) entry which is preliminary data.</text>
</comment>
<evidence type="ECO:0000256" key="1">
    <source>
        <dbReference type="ARBA" id="ARBA00001966"/>
    </source>
</evidence>
<name>A0ABX4LUV5_9BACT</name>
<protein>
    <submittedName>
        <fullName evidence="7">Formate dehydrogenase</fullName>
    </submittedName>
</protein>
<comment type="similarity">
    <text evidence="3">Belongs to the prokaryotic molybdopterin-containing oxidoreductase family.</text>
</comment>
<comment type="subcellular location">
    <subcellularLocation>
        <location evidence="2">Cell envelope</location>
    </subcellularLocation>
</comment>
<dbReference type="PANTHER" id="PTHR43598:SF1">
    <property type="entry name" value="FORMATE DEHYDROGENASE-O MAJOR SUBUNIT"/>
    <property type="match status" value="1"/>
</dbReference>
<dbReference type="RefSeq" id="WP_165772869.1">
    <property type="nucleotide sequence ID" value="NZ_NXAO01000065.1"/>
</dbReference>
<keyword evidence="5" id="KW-0560">Oxidoreductase</keyword>
<dbReference type="Pfam" id="PF00384">
    <property type="entry name" value="Molybdopterin"/>
    <property type="match status" value="1"/>
</dbReference>
<accession>A0ABX4LUV5</accession>
<dbReference type="Gene3D" id="3.40.50.740">
    <property type="match status" value="1"/>
</dbReference>
<proteinExistence type="inferred from homology"/>
<dbReference type="SUPFAM" id="SSF53706">
    <property type="entry name" value="Formate dehydrogenase/DMSO reductase, domains 1-3"/>
    <property type="match status" value="1"/>
</dbReference>
<feature type="non-terminal residue" evidence="7">
    <location>
        <position position="1"/>
    </location>
</feature>
<keyword evidence="8" id="KW-1185">Reference proteome</keyword>
<keyword evidence="4" id="KW-0004">4Fe-4S</keyword>
<dbReference type="Proteomes" id="UP000224740">
    <property type="component" value="Unassembled WGS sequence"/>
</dbReference>
<organism evidence="7 8">
    <name type="scientific">Malaciobacter marinus</name>
    <dbReference type="NCBI Taxonomy" id="505249"/>
    <lineage>
        <taxon>Bacteria</taxon>
        <taxon>Pseudomonadati</taxon>
        <taxon>Campylobacterota</taxon>
        <taxon>Epsilonproteobacteria</taxon>
        <taxon>Campylobacterales</taxon>
        <taxon>Arcobacteraceae</taxon>
        <taxon>Malaciobacter</taxon>
    </lineage>
</organism>
<gene>
    <name evidence="7" type="ORF">CPH92_12855</name>
</gene>
<evidence type="ECO:0000313" key="8">
    <source>
        <dbReference type="Proteomes" id="UP000224740"/>
    </source>
</evidence>
<dbReference type="PANTHER" id="PTHR43598">
    <property type="entry name" value="TUNGSTEN-CONTAINING FORMYLMETHANOFURAN DEHYDROGENASE 2 SUBUNIT B"/>
    <property type="match status" value="1"/>
</dbReference>
<evidence type="ECO:0000256" key="2">
    <source>
        <dbReference type="ARBA" id="ARBA00004196"/>
    </source>
</evidence>
<feature type="domain" description="Molybdopterin oxidoreductase" evidence="6">
    <location>
        <begin position="12"/>
        <end position="115"/>
    </location>
</feature>
<keyword evidence="4" id="KW-0479">Metal-binding</keyword>
<comment type="cofactor">
    <cofactor evidence="1">
        <name>[4Fe-4S] cluster</name>
        <dbReference type="ChEBI" id="CHEBI:49883"/>
    </cofactor>
</comment>
<evidence type="ECO:0000256" key="5">
    <source>
        <dbReference type="ARBA" id="ARBA00023002"/>
    </source>
</evidence>
<dbReference type="InterPro" id="IPR006656">
    <property type="entry name" value="Mopterin_OxRdtase"/>
</dbReference>
<reference evidence="8" key="1">
    <citation type="submission" date="2017-09" db="EMBL/GenBank/DDBJ databases">
        <title>Arcobacter canalis sp. nov., a new species isolated from a water canal contaminated with urban sewage.</title>
        <authorList>
            <person name="Perez-Cataluna A."/>
            <person name="Salas-Masso N."/>
            <person name="Figueras M.J."/>
        </authorList>
    </citation>
    <scope>NUCLEOTIDE SEQUENCE [LARGE SCALE GENOMIC DNA]</scope>
    <source>
        <strain evidence="8">CECT 7727</strain>
    </source>
</reference>
<evidence type="ECO:0000256" key="3">
    <source>
        <dbReference type="ARBA" id="ARBA00010312"/>
    </source>
</evidence>
<keyword evidence="4" id="KW-0408">Iron</keyword>
<keyword evidence="4" id="KW-0411">Iron-sulfur</keyword>
<evidence type="ECO:0000256" key="4">
    <source>
        <dbReference type="ARBA" id="ARBA00022485"/>
    </source>
</evidence>
<feature type="non-terminal residue" evidence="7">
    <location>
        <position position="183"/>
    </location>
</feature>
<evidence type="ECO:0000313" key="7">
    <source>
        <dbReference type="EMBL" id="PHO14256.1"/>
    </source>
</evidence>
<evidence type="ECO:0000259" key="6">
    <source>
        <dbReference type="Pfam" id="PF00384"/>
    </source>
</evidence>